<dbReference type="Proteomes" id="UP000199679">
    <property type="component" value="Chromosome I"/>
</dbReference>
<keyword evidence="2" id="KW-1185">Reference proteome</keyword>
<proteinExistence type="predicted"/>
<evidence type="ECO:0008006" key="3">
    <source>
        <dbReference type="Google" id="ProtNLM"/>
    </source>
</evidence>
<reference evidence="1 2" key="1">
    <citation type="submission" date="2016-10" db="EMBL/GenBank/DDBJ databases">
        <authorList>
            <person name="de Groot N.N."/>
        </authorList>
    </citation>
    <scope>NUCLEOTIDE SEQUENCE [LARGE SCALE GENOMIC DNA]</scope>
    <source>
        <strain evidence="1 2">MP1X4</strain>
    </source>
</reference>
<dbReference type="AlphaFoldDB" id="A0A1H1MAP3"/>
<evidence type="ECO:0000313" key="2">
    <source>
        <dbReference type="Proteomes" id="UP000199679"/>
    </source>
</evidence>
<dbReference type="RefSeq" id="WP_091367548.1">
    <property type="nucleotide sequence ID" value="NZ_LT629740.1"/>
</dbReference>
<evidence type="ECO:0000313" key="1">
    <source>
        <dbReference type="EMBL" id="SDR83750.1"/>
    </source>
</evidence>
<accession>A0A1H1MAP3</accession>
<dbReference type="OrthoDB" id="1064164at2"/>
<protein>
    <recommendedName>
        <fullName evidence="3">Peptidase C13 family protein</fullName>
    </recommendedName>
</protein>
<sequence length="264" mass="30669">MSVGNIKHIIVIQSLFKEDFKSGSELYHDVIERRIDLLQDKSIKMTHKFYDIKDKISIIEIIKYIQANARYMQGGILIHLETHGSKNLDGLILTDGTLLSWAELIELFRPINIDTCNKLYITMATCFGRYLYKGVEAYAKSPYSGYISASKEVTTNEVIQNFELLFESLIQNGNLITAYQETEIAGSDFYYKDSETTFKENVREIRNRMRNEPDFLYNIVDDESMRKILFNKSTTKEELDYIAELAFTNLVQKQKEAFNFSNCD</sequence>
<name>A0A1H1MAP3_MUCMA</name>
<organism evidence="1 2">
    <name type="scientific">Mucilaginibacter mallensis</name>
    <dbReference type="NCBI Taxonomy" id="652787"/>
    <lineage>
        <taxon>Bacteria</taxon>
        <taxon>Pseudomonadati</taxon>
        <taxon>Bacteroidota</taxon>
        <taxon>Sphingobacteriia</taxon>
        <taxon>Sphingobacteriales</taxon>
        <taxon>Sphingobacteriaceae</taxon>
        <taxon>Mucilaginibacter</taxon>
    </lineage>
</organism>
<dbReference type="EMBL" id="LT629740">
    <property type="protein sequence ID" value="SDR83750.1"/>
    <property type="molecule type" value="Genomic_DNA"/>
</dbReference>
<gene>
    <name evidence="1" type="ORF">SAMN05216490_0033</name>
</gene>